<comment type="caution">
    <text evidence="2">The sequence shown here is derived from an EMBL/GenBank/DDBJ whole genome shotgun (WGS) entry which is preliminary data.</text>
</comment>
<evidence type="ECO:0000313" key="2">
    <source>
        <dbReference type="EMBL" id="HIZ15681.1"/>
    </source>
</evidence>
<dbReference type="EMBL" id="DXCC01000027">
    <property type="protein sequence ID" value="HIZ15681.1"/>
    <property type="molecule type" value="Genomic_DNA"/>
</dbReference>
<dbReference type="Pfam" id="PF13004">
    <property type="entry name" value="BACON"/>
    <property type="match status" value="1"/>
</dbReference>
<reference evidence="2" key="2">
    <citation type="submission" date="2021-04" db="EMBL/GenBank/DDBJ databases">
        <authorList>
            <person name="Gilroy R."/>
        </authorList>
    </citation>
    <scope>NUCLEOTIDE SEQUENCE</scope>
    <source>
        <strain evidence="2">ChiHjej11B10-19426</strain>
    </source>
</reference>
<feature type="domain" description="BACON" evidence="1">
    <location>
        <begin position="57"/>
        <end position="108"/>
    </location>
</feature>
<dbReference type="PROSITE" id="PS51257">
    <property type="entry name" value="PROKAR_LIPOPROTEIN"/>
    <property type="match status" value="1"/>
</dbReference>
<evidence type="ECO:0000259" key="1">
    <source>
        <dbReference type="Pfam" id="PF13004"/>
    </source>
</evidence>
<dbReference type="CDD" id="cd14948">
    <property type="entry name" value="BACON"/>
    <property type="match status" value="1"/>
</dbReference>
<gene>
    <name evidence="2" type="ORF">H9816_07220</name>
</gene>
<evidence type="ECO:0000313" key="3">
    <source>
        <dbReference type="Proteomes" id="UP000824014"/>
    </source>
</evidence>
<dbReference type="AlphaFoldDB" id="A0A9D2DEM2"/>
<protein>
    <submittedName>
        <fullName evidence="2">BACON domain-containing protein</fullName>
    </submittedName>
</protein>
<accession>A0A9D2DEM2</accession>
<dbReference type="SUPFAM" id="SSF50969">
    <property type="entry name" value="YVTN repeat-like/Quinoprotein amine dehydrogenase"/>
    <property type="match status" value="1"/>
</dbReference>
<dbReference type="Proteomes" id="UP000824014">
    <property type="component" value="Unassembled WGS sequence"/>
</dbReference>
<dbReference type="InterPro" id="IPR013783">
    <property type="entry name" value="Ig-like_fold"/>
</dbReference>
<dbReference type="InterPro" id="IPR011044">
    <property type="entry name" value="Quino_amine_DH_bsu"/>
</dbReference>
<reference evidence="2" key="1">
    <citation type="journal article" date="2021" name="PeerJ">
        <title>Extensive microbial diversity within the chicken gut microbiome revealed by metagenomics and culture.</title>
        <authorList>
            <person name="Gilroy R."/>
            <person name="Ravi A."/>
            <person name="Getino M."/>
            <person name="Pursley I."/>
            <person name="Horton D.L."/>
            <person name="Alikhan N.F."/>
            <person name="Baker D."/>
            <person name="Gharbi K."/>
            <person name="Hall N."/>
            <person name="Watson M."/>
            <person name="Adriaenssens E.M."/>
            <person name="Foster-Nyarko E."/>
            <person name="Jarju S."/>
            <person name="Secka A."/>
            <person name="Antonio M."/>
            <person name="Oren A."/>
            <person name="Chaudhuri R.R."/>
            <person name="La Ragione R."/>
            <person name="Hildebrand F."/>
            <person name="Pallen M.J."/>
        </authorList>
    </citation>
    <scope>NUCLEOTIDE SEQUENCE</scope>
    <source>
        <strain evidence="2">ChiHjej11B10-19426</strain>
    </source>
</reference>
<dbReference type="Gene3D" id="2.60.40.10">
    <property type="entry name" value="Immunoglobulins"/>
    <property type="match status" value="1"/>
</dbReference>
<proteinExistence type="predicted"/>
<sequence length="482" mass="52008">MKNFNFRKGVIAVLALAAIGCTKKEEGGSGINLDRALVTMDYSGGTPVTITVEAASNWTAAPSVSWITLSDQTANSIVVSVEPNDGVERDGEVVFTAGDAKTTLKVKQLENPELPAHFRKFDEYQSAVASPTGKYITAMGGSTDDAGLMVFNVYLIETATDARTHVGTYTYELSAPFCVTDDGSMMFYAQAWVNTALIEPDGSDLILSYPDLNIGTPRISCVSTDGHIWGGYFGGTTEDGNIPYIFVDGEPTTRLEVPETNFRGAPRVAGNSGFQLRGGSADGTMFYGTSWDNLDYGMCYWDKEGKFHWVGGDMYKTSQHETVDQYGNPKTVYCVDWGVQCEDEQYKMSPNGKYIGCMIYQETFDEAQGAAVGSRTGAAVFDTETGEVIMMPSGMNVFSVTDSGLAVVVDGAPATSSTIYDLKAGVSLGDGVDWVRENFGIDISNSGGCFVTHIFGENDNVVFGCYPTEAGTYNYWYAAKNN</sequence>
<dbReference type="InterPro" id="IPR024361">
    <property type="entry name" value="BACON"/>
</dbReference>
<organism evidence="2 3">
    <name type="scientific">Candidatus Tidjanibacter faecipullorum</name>
    <dbReference type="NCBI Taxonomy" id="2838766"/>
    <lineage>
        <taxon>Bacteria</taxon>
        <taxon>Pseudomonadati</taxon>
        <taxon>Bacteroidota</taxon>
        <taxon>Bacteroidia</taxon>
        <taxon>Bacteroidales</taxon>
        <taxon>Rikenellaceae</taxon>
        <taxon>Tidjanibacter</taxon>
    </lineage>
</organism>
<name>A0A9D2DEM2_9BACT</name>